<protein>
    <submittedName>
        <fullName evidence="2">Uncharacterized protein</fullName>
    </submittedName>
</protein>
<keyword evidence="1" id="KW-0812">Transmembrane</keyword>
<feature type="transmembrane region" description="Helical" evidence="1">
    <location>
        <begin position="61"/>
        <end position="81"/>
    </location>
</feature>
<reference evidence="2 3" key="1">
    <citation type="journal article" date="2020" name="ISME J.">
        <title>Comparative genomics reveals insights into cyanobacterial evolution and habitat adaptation.</title>
        <authorList>
            <person name="Chen M.Y."/>
            <person name="Teng W.K."/>
            <person name="Zhao L."/>
            <person name="Hu C.X."/>
            <person name="Zhou Y.K."/>
            <person name="Han B.P."/>
            <person name="Song L.R."/>
            <person name="Shu W.S."/>
        </authorList>
    </citation>
    <scope>NUCLEOTIDE SEQUENCE [LARGE SCALE GENOMIC DNA]</scope>
    <source>
        <strain evidence="2 3">FACHB-119</strain>
    </source>
</reference>
<evidence type="ECO:0000256" key="1">
    <source>
        <dbReference type="SAM" id="Phobius"/>
    </source>
</evidence>
<organism evidence="2 3">
    <name type="scientific">Anabaena azotica FACHB-119</name>
    <dbReference type="NCBI Taxonomy" id="947527"/>
    <lineage>
        <taxon>Bacteria</taxon>
        <taxon>Bacillati</taxon>
        <taxon>Cyanobacteriota</taxon>
        <taxon>Cyanophyceae</taxon>
        <taxon>Nostocales</taxon>
        <taxon>Nostocaceae</taxon>
        <taxon>Anabaena</taxon>
        <taxon>Anabaena azotica</taxon>
    </lineage>
</organism>
<name>A0ABR8D7N8_9NOST</name>
<comment type="caution">
    <text evidence="2">The sequence shown here is derived from an EMBL/GenBank/DDBJ whole genome shotgun (WGS) entry which is preliminary data.</text>
</comment>
<evidence type="ECO:0000313" key="2">
    <source>
        <dbReference type="EMBL" id="MBD2502146.1"/>
    </source>
</evidence>
<dbReference type="RefSeq" id="WP_190474121.1">
    <property type="nucleotide sequence ID" value="NZ_JACJSG010000021.1"/>
</dbReference>
<dbReference type="EMBL" id="JACJSG010000021">
    <property type="protein sequence ID" value="MBD2502146.1"/>
    <property type="molecule type" value="Genomic_DNA"/>
</dbReference>
<gene>
    <name evidence="2" type="ORF">H6G83_16255</name>
</gene>
<dbReference type="Proteomes" id="UP000661112">
    <property type="component" value="Unassembled WGS sequence"/>
</dbReference>
<proteinExistence type="predicted"/>
<accession>A0ABR8D7N8</accession>
<evidence type="ECO:0000313" key="3">
    <source>
        <dbReference type="Proteomes" id="UP000661112"/>
    </source>
</evidence>
<feature type="transmembrane region" description="Helical" evidence="1">
    <location>
        <begin position="12"/>
        <end position="31"/>
    </location>
</feature>
<keyword evidence="1" id="KW-0472">Membrane</keyword>
<keyword evidence="3" id="KW-1185">Reference proteome</keyword>
<sequence length="124" mass="14598">MFFQQIRRFSLFSLLFLLLLTVASLIFVYLVSPLRDPTFQPNSANGGSLVPWLKSVKESDWLFWSSILAFLLSSNITVVIWQPKLSNSNNRIFYFLIMIMSDVVLFGFFYYTFLIYLLTQWLID</sequence>
<keyword evidence="1" id="KW-1133">Transmembrane helix</keyword>
<feature type="transmembrane region" description="Helical" evidence="1">
    <location>
        <begin position="93"/>
        <end position="118"/>
    </location>
</feature>